<dbReference type="InterPro" id="IPR038765">
    <property type="entry name" value="Papain-like_cys_pep_sf"/>
</dbReference>
<gene>
    <name evidence="10" type="ORF">FD09_GL000929</name>
</gene>
<dbReference type="GO" id="GO:0006508">
    <property type="term" value="P:proteolysis"/>
    <property type="evidence" value="ECO:0007669"/>
    <property type="project" value="UniProtKB-KW"/>
</dbReference>
<dbReference type="SUPFAM" id="SSF54001">
    <property type="entry name" value="Cysteine proteinases"/>
    <property type="match status" value="1"/>
</dbReference>
<evidence type="ECO:0000313" key="10">
    <source>
        <dbReference type="EMBL" id="KRL10783.1"/>
    </source>
</evidence>
<evidence type="ECO:0000256" key="4">
    <source>
        <dbReference type="ARBA" id="ARBA00022801"/>
    </source>
</evidence>
<dbReference type="PANTHER" id="PTHR47053:SF1">
    <property type="entry name" value="MUREIN DD-ENDOPEPTIDASE MEPH-RELATED"/>
    <property type="match status" value="1"/>
</dbReference>
<protein>
    <submittedName>
        <fullName evidence="10">NlpC P60 family protein</fullName>
    </submittedName>
</protein>
<evidence type="ECO:0000313" key="11">
    <source>
        <dbReference type="Proteomes" id="UP000051330"/>
    </source>
</evidence>
<dbReference type="GO" id="GO:0008234">
    <property type="term" value="F:cysteine-type peptidase activity"/>
    <property type="evidence" value="ECO:0007669"/>
    <property type="project" value="UniProtKB-KW"/>
</dbReference>
<keyword evidence="3 8" id="KW-0732">Signal</keyword>
<dbReference type="Pfam" id="PF24568">
    <property type="entry name" value="CC_PcsB"/>
    <property type="match status" value="1"/>
</dbReference>
<dbReference type="PATRIC" id="fig|1423792.3.peg.949"/>
<feature type="domain" description="NlpC/P60" evidence="9">
    <location>
        <begin position="293"/>
        <end position="409"/>
    </location>
</feature>
<dbReference type="InterPro" id="IPR057309">
    <property type="entry name" value="PcsB_CC"/>
</dbReference>
<name>A0A0R1MRV7_9LACO</name>
<proteinExistence type="inferred from homology"/>
<keyword evidence="11" id="KW-1185">Reference proteome</keyword>
<feature type="chain" id="PRO_5006407982" evidence="8">
    <location>
        <begin position="34"/>
        <end position="409"/>
    </location>
</feature>
<keyword evidence="6" id="KW-0175">Coiled coil</keyword>
<evidence type="ECO:0000256" key="6">
    <source>
        <dbReference type="SAM" id="Coils"/>
    </source>
</evidence>
<evidence type="ECO:0000256" key="7">
    <source>
        <dbReference type="SAM" id="MobiDB-lite"/>
    </source>
</evidence>
<comment type="similarity">
    <text evidence="1">Belongs to the peptidase C40 family.</text>
</comment>
<dbReference type="InterPro" id="IPR000064">
    <property type="entry name" value="NLP_P60_dom"/>
</dbReference>
<sequence>MKTSKQVLRALTVLALSGTLATSISGLAGIAKADDVSDTKAKISDNKSDSAKLLAKVQELQSKVDDINNQVSEKVVDIQNNQKAIASVTSEIAAFDGKITAAQKEVTGRTNVLKKQLVALQKQSANSVSGNVYLDFILNSKDFSDLINRSMTVNKLSDANKDALDAVDAAKEKLATLRQDKADKKQALVTKEATLEKQKSQLDDLKSQAQKQQDQYNDELNDHKGELAALENQLKQQNEDAVKKLQEETAKQAAAQAAVAAASKSATSTAASSQSSNSNSSSSDASVSTPSSGKNMGGLIANVQQFLGVPYVWGGTTPAGFDCSGLIYYAANLSGISLPRTSQAQSTVGTYVSVSDLQAGDLVFWGGVGSAHHVGIYIGNGQYIHAPQPGESVTVQSIQYYRPDFGRRI</sequence>
<evidence type="ECO:0000259" key="9">
    <source>
        <dbReference type="PROSITE" id="PS51935"/>
    </source>
</evidence>
<keyword evidence="4" id="KW-0378">Hydrolase</keyword>
<dbReference type="PROSITE" id="PS51935">
    <property type="entry name" value="NLPC_P60"/>
    <property type="match status" value="1"/>
</dbReference>
<evidence type="ECO:0000256" key="1">
    <source>
        <dbReference type="ARBA" id="ARBA00007074"/>
    </source>
</evidence>
<dbReference type="STRING" id="1423792.FD09_GL000929"/>
<keyword evidence="5" id="KW-0788">Thiol protease</keyword>
<feature type="compositionally biased region" description="Low complexity" evidence="7">
    <location>
        <begin position="269"/>
        <end position="292"/>
    </location>
</feature>
<keyword evidence="2" id="KW-0645">Protease</keyword>
<dbReference type="InterPro" id="IPR051202">
    <property type="entry name" value="Peptidase_C40"/>
</dbReference>
<feature type="coiled-coil region" evidence="6">
    <location>
        <begin position="153"/>
        <end position="251"/>
    </location>
</feature>
<evidence type="ECO:0000256" key="3">
    <source>
        <dbReference type="ARBA" id="ARBA00022729"/>
    </source>
</evidence>
<evidence type="ECO:0000256" key="8">
    <source>
        <dbReference type="SAM" id="SignalP"/>
    </source>
</evidence>
<reference evidence="10 11" key="1">
    <citation type="journal article" date="2015" name="Genome Announc.">
        <title>Expanding the biotechnology potential of lactobacilli through comparative genomics of 213 strains and associated genera.</title>
        <authorList>
            <person name="Sun Z."/>
            <person name="Harris H.M."/>
            <person name="McCann A."/>
            <person name="Guo C."/>
            <person name="Argimon S."/>
            <person name="Zhang W."/>
            <person name="Yang X."/>
            <person name="Jeffery I.B."/>
            <person name="Cooney J.C."/>
            <person name="Kagawa T.F."/>
            <person name="Liu W."/>
            <person name="Song Y."/>
            <person name="Salvetti E."/>
            <person name="Wrobel A."/>
            <person name="Rasinkangas P."/>
            <person name="Parkhill J."/>
            <person name="Rea M.C."/>
            <person name="O'Sullivan O."/>
            <person name="Ritari J."/>
            <person name="Douillard F.P."/>
            <person name="Paul Ross R."/>
            <person name="Yang R."/>
            <person name="Briner A.E."/>
            <person name="Felis G.E."/>
            <person name="de Vos W.M."/>
            <person name="Barrangou R."/>
            <person name="Klaenhammer T.R."/>
            <person name="Caufield P.W."/>
            <person name="Cui Y."/>
            <person name="Zhang H."/>
            <person name="O'Toole P.W."/>
        </authorList>
    </citation>
    <scope>NUCLEOTIDE SEQUENCE [LARGE SCALE GENOMIC DNA]</scope>
    <source>
        <strain evidence="10 11">DSM 12744</strain>
    </source>
</reference>
<evidence type="ECO:0000256" key="5">
    <source>
        <dbReference type="ARBA" id="ARBA00022807"/>
    </source>
</evidence>
<dbReference type="AlphaFoldDB" id="A0A0R1MRV7"/>
<dbReference type="RefSeq" id="WP_057821995.1">
    <property type="nucleotide sequence ID" value="NZ_AZEC01000014.1"/>
</dbReference>
<dbReference type="Pfam" id="PF00877">
    <property type="entry name" value="NLPC_P60"/>
    <property type="match status" value="1"/>
</dbReference>
<dbReference type="EMBL" id="AZEC01000014">
    <property type="protein sequence ID" value="KRL10783.1"/>
    <property type="molecule type" value="Genomic_DNA"/>
</dbReference>
<dbReference type="PANTHER" id="PTHR47053">
    <property type="entry name" value="MUREIN DD-ENDOPEPTIDASE MEPH-RELATED"/>
    <property type="match status" value="1"/>
</dbReference>
<dbReference type="Gene3D" id="3.90.1720.10">
    <property type="entry name" value="endopeptidase domain like (from Nostoc punctiforme)"/>
    <property type="match status" value="1"/>
</dbReference>
<dbReference type="Gene3D" id="6.10.250.3150">
    <property type="match status" value="1"/>
</dbReference>
<feature type="signal peptide" evidence="8">
    <location>
        <begin position="1"/>
        <end position="33"/>
    </location>
</feature>
<dbReference type="Proteomes" id="UP000051330">
    <property type="component" value="Unassembled WGS sequence"/>
</dbReference>
<comment type="caution">
    <text evidence="10">The sequence shown here is derived from an EMBL/GenBank/DDBJ whole genome shotgun (WGS) entry which is preliminary data.</text>
</comment>
<feature type="region of interest" description="Disordered" evidence="7">
    <location>
        <begin position="269"/>
        <end position="293"/>
    </location>
</feature>
<accession>A0A0R1MRV7</accession>
<evidence type="ECO:0000256" key="2">
    <source>
        <dbReference type="ARBA" id="ARBA00022670"/>
    </source>
</evidence>
<organism evidence="10 11">
    <name type="scientific">Schleiferilactobacillus perolens DSM 12744</name>
    <dbReference type="NCBI Taxonomy" id="1423792"/>
    <lineage>
        <taxon>Bacteria</taxon>
        <taxon>Bacillati</taxon>
        <taxon>Bacillota</taxon>
        <taxon>Bacilli</taxon>
        <taxon>Lactobacillales</taxon>
        <taxon>Lactobacillaceae</taxon>
        <taxon>Schleiferilactobacillus</taxon>
    </lineage>
</organism>